<keyword evidence="3" id="KW-0812">Transmembrane</keyword>
<dbReference type="OrthoDB" id="10564091at2759"/>
<comment type="caution">
    <text evidence="4">The sequence shown here is derived from an EMBL/GenBank/DDBJ whole genome shotgun (WGS) entry which is preliminary data.</text>
</comment>
<organism evidence="4 5">
    <name type="scientific">Brachionus calyciflorus</name>
    <dbReference type="NCBI Taxonomy" id="104777"/>
    <lineage>
        <taxon>Eukaryota</taxon>
        <taxon>Metazoa</taxon>
        <taxon>Spiralia</taxon>
        <taxon>Gnathifera</taxon>
        <taxon>Rotifera</taxon>
        <taxon>Eurotatoria</taxon>
        <taxon>Monogononta</taxon>
        <taxon>Pseudotrocha</taxon>
        <taxon>Ploima</taxon>
        <taxon>Brachionidae</taxon>
        <taxon>Brachionus</taxon>
    </lineage>
</organism>
<feature type="region of interest" description="Disordered" evidence="2">
    <location>
        <begin position="301"/>
        <end position="423"/>
    </location>
</feature>
<feature type="region of interest" description="Disordered" evidence="2">
    <location>
        <begin position="440"/>
        <end position="485"/>
    </location>
</feature>
<keyword evidence="3" id="KW-0472">Membrane</keyword>
<feature type="compositionally biased region" description="Basic residues" evidence="2">
    <location>
        <begin position="371"/>
        <end position="386"/>
    </location>
</feature>
<feature type="compositionally biased region" description="Low complexity" evidence="2">
    <location>
        <begin position="319"/>
        <end position="332"/>
    </location>
</feature>
<feature type="compositionally biased region" description="Basic residues" evidence="2">
    <location>
        <begin position="462"/>
        <end position="485"/>
    </location>
</feature>
<evidence type="ECO:0000313" key="4">
    <source>
        <dbReference type="EMBL" id="CAF0825951.1"/>
    </source>
</evidence>
<feature type="coiled-coil region" evidence="1">
    <location>
        <begin position="500"/>
        <end position="534"/>
    </location>
</feature>
<feature type="compositionally biased region" description="Polar residues" evidence="2">
    <location>
        <begin position="404"/>
        <end position="418"/>
    </location>
</feature>
<evidence type="ECO:0000256" key="3">
    <source>
        <dbReference type="SAM" id="Phobius"/>
    </source>
</evidence>
<dbReference type="Proteomes" id="UP000663879">
    <property type="component" value="Unassembled WGS sequence"/>
</dbReference>
<feature type="transmembrane region" description="Helical" evidence="3">
    <location>
        <begin position="65"/>
        <end position="89"/>
    </location>
</feature>
<feature type="region of interest" description="Disordered" evidence="2">
    <location>
        <begin position="249"/>
        <end position="280"/>
    </location>
</feature>
<evidence type="ECO:0000256" key="1">
    <source>
        <dbReference type="SAM" id="Coils"/>
    </source>
</evidence>
<evidence type="ECO:0000256" key="2">
    <source>
        <dbReference type="SAM" id="MobiDB-lite"/>
    </source>
</evidence>
<keyword evidence="5" id="KW-1185">Reference proteome</keyword>
<protein>
    <submittedName>
        <fullName evidence="4">Uncharacterized protein</fullName>
    </submittedName>
</protein>
<dbReference type="AlphaFoldDB" id="A0A813UA31"/>
<name>A0A813UA31_9BILA</name>
<keyword evidence="3" id="KW-1133">Transmembrane helix</keyword>
<feature type="compositionally biased region" description="Basic and acidic residues" evidence="2">
    <location>
        <begin position="387"/>
        <end position="403"/>
    </location>
</feature>
<proteinExistence type="predicted"/>
<feature type="compositionally biased region" description="Basic and acidic residues" evidence="2">
    <location>
        <begin position="271"/>
        <end position="280"/>
    </location>
</feature>
<accession>A0A813UA31</accession>
<reference evidence="4" key="1">
    <citation type="submission" date="2021-02" db="EMBL/GenBank/DDBJ databases">
        <authorList>
            <person name="Nowell W R."/>
        </authorList>
    </citation>
    <scope>NUCLEOTIDE SEQUENCE</scope>
    <source>
        <strain evidence="4">Ploen Becks lab</strain>
    </source>
</reference>
<keyword evidence="1" id="KW-0175">Coiled coil</keyword>
<sequence length="595" mass="67681">MATNYIYYPRVMQQGGNNFTRAKPEYFYQQYGNYVEEKTCSYKFLKAFSYLPCLPYSWSQSTRGAIGFAVFLFFIAAIAVTLGLIPLFITLGNSNAKNEFSIDVSNGLKLQNQDLFDILSSTVESNRTLEQNITLTSQINNLMSELNTKFRSFNPNFEKAYNVRFTPNTLDQSIDVSYSLKTKPIKKSDILELNNTVGNLVKNAGNFNDLTLTNSTVSLNDKINEILISDPVLGELPSKSSIILSSSNSGLLQSGSLSGGKGPKIPKHHDKHDTSAEHKKIQDMIKIKKLEDIYYPVHPPSYHEPEYHEPPAYPPPQYTPEYNYNHEPYTPSYNPPPSYNEYHESPSYQPSYEKEKYTSKYPDDYKEKERPKHHHESSKDKHHSHKLHEEKPIKNKLKNEETKNANLQATSTTKSTVKLSGDKLNTEKKNEKLKDIKLTDVDGDDENDSFLSEESFEEATTKKLKATTKSTKSNKTKKAKKTTKSAKLKIVIEENNKSTISVAKDKLKNTQDEAKKQEAKVEKVETVKEDKESEKEVKLKTTSVDKIKEKVTSDVEIESKAVEEVVISTVKQMLEKNEPVIEPIKTETTTKKETN</sequence>
<gene>
    <name evidence="4" type="ORF">OXX778_LOCUS7717</name>
</gene>
<evidence type="ECO:0000313" key="5">
    <source>
        <dbReference type="Proteomes" id="UP000663879"/>
    </source>
</evidence>
<dbReference type="EMBL" id="CAJNOC010001006">
    <property type="protein sequence ID" value="CAF0825951.1"/>
    <property type="molecule type" value="Genomic_DNA"/>
</dbReference>
<feature type="compositionally biased region" description="Basic and acidic residues" evidence="2">
    <location>
        <begin position="352"/>
        <end position="370"/>
    </location>
</feature>